<dbReference type="SMART" id="SM01034">
    <property type="entry name" value="BLUF"/>
    <property type="match status" value="1"/>
</dbReference>
<dbReference type="EMBL" id="BPQG01000074">
    <property type="protein sequence ID" value="GJD46356.1"/>
    <property type="molecule type" value="Genomic_DNA"/>
</dbReference>
<proteinExistence type="predicted"/>
<evidence type="ECO:0000259" key="1">
    <source>
        <dbReference type="PROSITE" id="PS50925"/>
    </source>
</evidence>
<evidence type="ECO:0000313" key="2">
    <source>
        <dbReference type="EMBL" id="GJD46356.1"/>
    </source>
</evidence>
<accession>A0ABQ4QNR5</accession>
<dbReference type="Pfam" id="PF04940">
    <property type="entry name" value="BLUF"/>
    <property type="match status" value="1"/>
</dbReference>
<dbReference type="Gene3D" id="3.30.70.100">
    <property type="match status" value="1"/>
</dbReference>
<evidence type="ECO:0000313" key="3">
    <source>
        <dbReference type="Proteomes" id="UP001055117"/>
    </source>
</evidence>
<keyword evidence="3" id="KW-1185">Reference proteome</keyword>
<dbReference type="Proteomes" id="UP001055117">
    <property type="component" value="Unassembled WGS sequence"/>
</dbReference>
<dbReference type="InterPro" id="IPR036046">
    <property type="entry name" value="Acylphosphatase-like_dom_sf"/>
</dbReference>
<protein>
    <recommendedName>
        <fullName evidence="1">BLUF domain-containing protein</fullName>
    </recommendedName>
</protein>
<feature type="domain" description="BLUF" evidence="1">
    <location>
        <begin position="21"/>
        <end position="113"/>
    </location>
</feature>
<comment type="caution">
    <text evidence="2">The sequence shown here is derived from an EMBL/GenBank/DDBJ whole genome shotgun (WGS) entry which is preliminary data.</text>
</comment>
<reference evidence="2 3" key="1">
    <citation type="journal article" date="2021" name="Front. Microbiol.">
        <title>Comprehensive Comparative Genomics and Phenotyping of Methylobacterium Species.</title>
        <authorList>
            <person name="Alessa O."/>
            <person name="Ogura Y."/>
            <person name="Fujitani Y."/>
            <person name="Takami H."/>
            <person name="Hayashi T."/>
            <person name="Sahin N."/>
            <person name="Tani A."/>
        </authorList>
    </citation>
    <scope>NUCLEOTIDE SEQUENCE [LARGE SCALE GENOMIC DNA]</scope>
    <source>
        <strain evidence="2 3">DSM 23679</strain>
    </source>
</reference>
<dbReference type="RefSeq" id="WP_147828579.1">
    <property type="nucleotide sequence ID" value="NZ_BPQG01000074.1"/>
</dbReference>
<sequence length="158" mass="17851">MFDEYGIPRGAEPDDATLVPLYHFVYCSRAAEHVDDAEVTRIVEAAKRNNLAHGITGVLVFGSGVFFQWIEGPAAEIRKLIATLHRDERHYDIVSLSQSEEERERLYPDWDMERVEADDIRLVLQDALESAEDKNNRVALTRILEQLGSGSLEPIGRG</sequence>
<dbReference type="InterPro" id="IPR007024">
    <property type="entry name" value="BLUF_domain"/>
</dbReference>
<name>A0ABQ4QNR5_9HYPH</name>
<dbReference type="PROSITE" id="PS50925">
    <property type="entry name" value="BLUF"/>
    <property type="match status" value="1"/>
</dbReference>
<gene>
    <name evidence="2" type="ORF">AFCDBAGC_4236</name>
</gene>
<dbReference type="SUPFAM" id="SSF54975">
    <property type="entry name" value="Acylphosphatase/BLUF domain-like"/>
    <property type="match status" value="1"/>
</dbReference>
<organism evidence="2 3">
    <name type="scientific">Methylobacterium cerastii</name>
    <dbReference type="NCBI Taxonomy" id="932741"/>
    <lineage>
        <taxon>Bacteria</taxon>
        <taxon>Pseudomonadati</taxon>
        <taxon>Pseudomonadota</taxon>
        <taxon>Alphaproteobacteria</taxon>
        <taxon>Hyphomicrobiales</taxon>
        <taxon>Methylobacteriaceae</taxon>
        <taxon>Methylobacterium</taxon>
    </lineage>
</organism>